<dbReference type="SUPFAM" id="SSF109604">
    <property type="entry name" value="HD-domain/PDEase-like"/>
    <property type="match status" value="1"/>
</dbReference>
<gene>
    <name evidence="3" type="ORF">GCM10009639_34060</name>
</gene>
<dbReference type="Gene3D" id="1.10.3210.10">
    <property type="entry name" value="Hypothetical protein af1432"/>
    <property type="match status" value="1"/>
</dbReference>
<sequence>MWAYELAESLLSTDLPRRWSHSKGVAGKARTLADILGPDAELLESAAVLHDVGYSPRIVDTGFHPLDGARFLRAENVDERVVRLVAHHSCALLEAEERGLRQELEVEFPLEEPHLVDALIYCDMTTTPDGTPTTTPDRIAEIVGRYGPDSIVGRFIRRAEPTIDAAARRIEGQLLQAQVKVVPGKAGGRGVETKGRLGQTGEQDTAITC</sequence>
<keyword evidence="4" id="KW-1185">Reference proteome</keyword>
<dbReference type="InterPro" id="IPR006674">
    <property type="entry name" value="HD_domain"/>
</dbReference>
<dbReference type="SMART" id="SM00471">
    <property type="entry name" value="HDc"/>
    <property type="match status" value="1"/>
</dbReference>
<evidence type="ECO:0000313" key="3">
    <source>
        <dbReference type="EMBL" id="GAA1397113.1"/>
    </source>
</evidence>
<feature type="region of interest" description="Disordered" evidence="1">
    <location>
        <begin position="185"/>
        <end position="209"/>
    </location>
</feature>
<feature type="domain" description="HD/PDEase" evidence="2">
    <location>
        <begin position="14"/>
        <end position="155"/>
    </location>
</feature>
<reference evidence="3 4" key="1">
    <citation type="journal article" date="2019" name="Int. J. Syst. Evol. Microbiol.">
        <title>The Global Catalogue of Microorganisms (GCM) 10K type strain sequencing project: providing services to taxonomists for standard genome sequencing and annotation.</title>
        <authorList>
            <consortium name="The Broad Institute Genomics Platform"/>
            <consortium name="The Broad Institute Genome Sequencing Center for Infectious Disease"/>
            <person name="Wu L."/>
            <person name="Ma J."/>
        </authorList>
    </citation>
    <scope>NUCLEOTIDE SEQUENCE [LARGE SCALE GENOMIC DNA]</scope>
    <source>
        <strain evidence="3 4">JCM 12393</strain>
    </source>
</reference>
<dbReference type="NCBIfam" id="TIGR00277">
    <property type="entry name" value="HDIG"/>
    <property type="match status" value="1"/>
</dbReference>
<dbReference type="CDD" id="cd00077">
    <property type="entry name" value="HDc"/>
    <property type="match status" value="1"/>
</dbReference>
<organism evidence="3 4">
    <name type="scientific">Kitasatospora putterlickiae</name>
    <dbReference type="NCBI Taxonomy" id="221725"/>
    <lineage>
        <taxon>Bacteria</taxon>
        <taxon>Bacillati</taxon>
        <taxon>Actinomycetota</taxon>
        <taxon>Actinomycetes</taxon>
        <taxon>Kitasatosporales</taxon>
        <taxon>Streptomycetaceae</taxon>
        <taxon>Kitasatospora</taxon>
    </lineage>
</organism>
<feature type="compositionally biased region" description="Polar residues" evidence="1">
    <location>
        <begin position="200"/>
        <end position="209"/>
    </location>
</feature>
<dbReference type="Pfam" id="PF01966">
    <property type="entry name" value="HD"/>
    <property type="match status" value="1"/>
</dbReference>
<dbReference type="EMBL" id="BAAAKJ010000186">
    <property type="protein sequence ID" value="GAA1397113.1"/>
    <property type="molecule type" value="Genomic_DNA"/>
</dbReference>
<dbReference type="InterPro" id="IPR003607">
    <property type="entry name" value="HD/PDEase_dom"/>
</dbReference>
<dbReference type="RefSeq" id="WP_344335901.1">
    <property type="nucleotide sequence ID" value="NZ_BAAAKJ010000186.1"/>
</dbReference>
<name>A0ABN1Y3R4_9ACTN</name>
<protein>
    <submittedName>
        <fullName evidence="3">HDIG domain-containing protein</fullName>
    </submittedName>
</protein>
<evidence type="ECO:0000313" key="4">
    <source>
        <dbReference type="Proteomes" id="UP001499863"/>
    </source>
</evidence>
<dbReference type="InterPro" id="IPR006675">
    <property type="entry name" value="HDIG_dom"/>
</dbReference>
<proteinExistence type="predicted"/>
<dbReference type="Proteomes" id="UP001499863">
    <property type="component" value="Unassembled WGS sequence"/>
</dbReference>
<evidence type="ECO:0000256" key="1">
    <source>
        <dbReference type="SAM" id="MobiDB-lite"/>
    </source>
</evidence>
<accession>A0ABN1Y3R4</accession>
<comment type="caution">
    <text evidence="3">The sequence shown here is derived from an EMBL/GenBank/DDBJ whole genome shotgun (WGS) entry which is preliminary data.</text>
</comment>
<evidence type="ECO:0000259" key="2">
    <source>
        <dbReference type="SMART" id="SM00471"/>
    </source>
</evidence>